<protein>
    <submittedName>
        <fullName evidence="1">Uncharacterized protein</fullName>
    </submittedName>
</protein>
<evidence type="ECO:0000313" key="2">
    <source>
        <dbReference type="Proteomes" id="UP000045285"/>
    </source>
</evidence>
<evidence type="ECO:0000313" key="1">
    <source>
        <dbReference type="EMBL" id="CDX24383.1"/>
    </source>
</evidence>
<dbReference type="PIRSF" id="PIRSF036055">
    <property type="entry name" value="UCP036055"/>
    <property type="match status" value="1"/>
</dbReference>
<dbReference type="EMBL" id="CCMZ01000035">
    <property type="protein sequence ID" value="CDX24383.1"/>
    <property type="molecule type" value="Genomic_DNA"/>
</dbReference>
<dbReference type="InterPro" id="IPR017042">
    <property type="entry name" value="UCP036055"/>
</dbReference>
<sequence>MSAHVVYDNAPLGSLIRYSDCTPKPPARFTRKRADWQRRNGLGRLVRKAPPRDRPTYSAPASITLNEGNFSSSGVILVTVMRTHSVDSELKFEIVERPAIGMVRVLQRIGDDDELLHLAESREAAELWLAKTGHRNACLEDVTADEVGADVVEGRAAA</sequence>
<dbReference type="Proteomes" id="UP000045285">
    <property type="component" value="Unassembled WGS sequence"/>
</dbReference>
<keyword evidence="2" id="KW-1185">Reference proteome</keyword>
<organism evidence="1 2">
    <name type="scientific">Mesorhizobium plurifarium</name>
    <dbReference type="NCBI Taxonomy" id="69974"/>
    <lineage>
        <taxon>Bacteria</taxon>
        <taxon>Pseudomonadati</taxon>
        <taxon>Pseudomonadota</taxon>
        <taxon>Alphaproteobacteria</taxon>
        <taxon>Hyphomicrobiales</taxon>
        <taxon>Phyllobacteriaceae</taxon>
        <taxon>Mesorhizobium</taxon>
    </lineage>
</organism>
<gene>
    <name evidence="1" type="ORF">MPL3356_400047</name>
</gene>
<proteinExistence type="predicted"/>
<dbReference type="AlphaFoldDB" id="A0A090E9W7"/>
<reference evidence="2" key="1">
    <citation type="submission" date="2014-08" db="EMBL/GenBank/DDBJ databases">
        <authorList>
            <person name="Moulin L."/>
        </authorList>
    </citation>
    <scope>NUCLEOTIDE SEQUENCE [LARGE SCALE GENOMIC DNA]</scope>
</reference>
<name>A0A090E9W7_MESPL</name>
<accession>A0A090E9W7</accession>